<feature type="region of interest" description="Disordered" evidence="1">
    <location>
        <begin position="17"/>
        <end position="54"/>
    </location>
</feature>
<organism evidence="2 3">
    <name type="scientific">Oryza sativa subsp. japonica</name>
    <name type="common">Rice</name>
    <dbReference type="NCBI Taxonomy" id="39947"/>
    <lineage>
        <taxon>Eukaryota</taxon>
        <taxon>Viridiplantae</taxon>
        <taxon>Streptophyta</taxon>
        <taxon>Embryophyta</taxon>
        <taxon>Tracheophyta</taxon>
        <taxon>Spermatophyta</taxon>
        <taxon>Magnoliopsida</taxon>
        <taxon>Liliopsida</taxon>
        <taxon>Poales</taxon>
        <taxon>Poaceae</taxon>
        <taxon>BOP clade</taxon>
        <taxon>Oryzoideae</taxon>
        <taxon>Oryzeae</taxon>
        <taxon>Oryzinae</taxon>
        <taxon>Oryza</taxon>
        <taxon>Oryza sativa</taxon>
    </lineage>
</organism>
<evidence type="ECO:0000313" key="2">
    <source>
        <dbReference type="EMBL" id="BAS84480.1"/>
    </source>
</evidence>
<accession>A0A0P0VY67</accession>
<dbReference type="Proteomes" id="UP000059680">
    <property type="component" value="Chromosome 3"/>
</dbReference>
<reference evidence="2 3" key="2">
    <citation type="journal article" date="2013" name="Plant Cell Physiol.">
        <title>Rice Annotation Project Database (RAP-DB): an integrative and interactive database for rice genomics.</title>
        <authorList>
            <person name="Sakai H."/>
            <person name="Lee S.S."/>
            <person name="Tanaka T."/>
            <person name="Numa H."/>
            <person name="Kim J."/>
            <person name="Kawahara Y."/>
            <person name="Wakimoto H."/>
            <person name="Yang C.C."/>
            <person name="Iwamoto M."/>
            <person name="Abe T."/>
            <person name="Yamada Y."/>
            <person name="Muto A."/>
            <person name="Inokuchi H."/>
            <person name="Ikemura T."/>
            <person name="Matsumoto T."/>
            <person name="Sasaki T."/>
            <person name="Itoh T."/>
        </authorList>
    </citation>
    <scope>NUCLEOTIDE SEQUENCE [LARGE SCALE GENOMIC DNA]</scope>
    <source>
        <strain evidence="3">cv. Nipponbare</strain>
    </source>
</reference>
<sequence length="81" mass="8993">RCRGELTLLSSRRRRSPLDLLIPTRSPRRRLPPSPLSPPRPSHAPPRARPGARAGEAYAVGCRPLHHLHVGRGPVARRKCS</sequence>
<feature type="compositionally biased region" description="Pro residues" evidence="1">
    <location>
        <begin position="32"/>
        <end position="48"/>
    </location>
</feature>
<dbReference type="Gramene" id="Os03t0386600-01">
    <property type="protein sequence ID" value="Os03t0386600-01"/>
    <property type="gene ID" value="Os03g0386600"/>
</dbReference>
<evidence type="ECO:0000256" key="1">
    <source>
        <dbReference type="SAM" id="MobiDB-lite"/>
    </source>
</evidence>
<feature type="non-terminal residue" evidence="2">
    <location>
        <position position="1"/>
    </location>
</feature>
<dbReference type="AlphaFoldDB" id="A0A0P0VY67"/>
<evidence type="ECO:0000313" key="3">
    <source>
        <dbReference type="Proteomes" id="UP000059680"/>
    </source>
</evidence>
<name>A0A0P0VY67_ORYSJ</name>
<keyword evidence="3" id="KW-1185">Reference proteome</keyword>
<protein>
    <submittedName>
        <fullName evidence="2">Os03g0386600 protein</fullName>
    </submittedName>
</protein>
<reference evidence="3" key="1">
    <citation type="journal article" date="2005" name="Nature">
        <title>The map-based sequence of the rice genome.</title>
        <authorList>
            <consortium name="International rice genome sequencing project (IRGSP)"/>
            <person name="Matsumoto T."/>
            <person name="Wu J."/>
            <person name="Kanamori H."/>
            <person name="Katayose Y."/>
            <person name="Fujisawa M."/>
            <person name="Namiki N."/>
            <person name="Mizuno H."/>
            <person name="Yamamoto K."/>
            <person name="Antonio B.A."/>
            <person name="Baba T."/>
            <person name="Sakata K."/>
            <person name="Nagamura Y."/>
            <person name="Aoki H."/>
            <person name="Arikawa K."/>
            <person name="Arita K."/>
            <person name="Bito T."/>
            <person name="Chiden Y."/>
            <person name="Fujitsuka N."/>
            <person name="Fukunaka R."/>
            <person name="Hamada M."/>
            <person name="Harada C."/>
            <person name="Hayashi A."/>
            <person name="Hijishita S."/>
            <person name="Honda M."/>
            <person name="Hosokawa S."/>
            <person name="Ichikawa Y."/>
            <person name="Idonuma A."/>
            <person name="Iijima M."/>
            <person name="Ikeda M."/>
            <person name="Ikeno M."/>
            <person name="Ito K."/>
            <person name="Ito S."/>
            <person name="Ito T."/>
            <person name="Ito Y."/>
            <person name="Ito Y."/>
            <person name="Iwabuchi A."/>
            <person name="Kamiya K."/>
            <person name="Karasawa W."/>
            <person name="Kurita K."/>
            <person name="Katagiri S."/>
            <person name="Kikuta A."/>
            <person name="Kobayashi H."/>
            <person name="Kobayashi N."/>
            <person name="Machita K."/>
            <person name="Maehara T."/>
            <person name="Masukawa M."/>
            <person name="Mizubayashi T."/>
            <person name="Mukai Y."/>
            <person name="Nagasaki H."/>
            <person name="Nagata Y."/>
            <person name="Naito S."/>
            <person name="Nakashima M."/>
            <person name="Nakama Y."/>
            <person name="Nakamichi Y."/>
            <person name="Nakamura M."/>
            <person name="Meguro A."/>
            <person name="Negishi M."/>
            <person name="Ohta I."/>
            <person name="Ohta T."/>
            <person name="Okamoto M."/>
            <person name="Ono N."/>
            <person name="Saji S."/>
            <person name="Sakaguchi M."/>
            <person name="Sakai K."/>
            <person name="Shibata M."/>
            <person name="Shimokawa T."/>
            <person name="Song J."/>
            <person name="Takazaki Y."/>
            <person name="Terasawa K."/>
            <person name="Tsugane M."/>
            <person name="Tsuji K."/>
            <person name="Ueda S."/>
            <person name="Waki K."/>
            <person name="Yamagata H."/>
            <person name="Yamamoto M."/>
            <person name="Yamamoto S."/>
            <person name="Yamane H."/>
            <person name="Yoshiki S."/>
            <person name="Yoshihara R."/>
            <person name="Yukawa K."/>
            <person name="Zhong H."/>
            <person name="Yano M."/>
            <person name="Yuan Q."/>
            <person name="Ouyang S."/>
            <person name="Liu J."/>
            <person name="Jones K.M."/>
            <person name="Gansberger K."/>
            <person name="Moffat K."/>
            <person name="Hill J."/>
            <person name="Bera J."/>
            <person name="Fadrosh D."/>
            <person name="Jin S."/>
            <person name="Johri S."/>
            <person name="Kim M."/>
            <person name="Overton L."/>
            <person name="Reardon M."/>
            <person name="Tsitrin T."/>
            <person name="Vuong H."/>
            <person name="Weaver B."/>
            <person name="Ciecko A."/>
            <person name="Tallon L."/>
            <person name="Jackson J."/>
            <person name="Pai G."/>
            <person name="Aken S.V."/>
            <person name="Utterback T."/>
            <person name="Reidmuller S."/>
            <person name="Feldblyum T."/>
            <person name="Hsiao J."/>
            <person name="Zismann V."/>
            <person name="Iobst S."/>
            <person name="de Vazeille A.R."/>
            <person name="Buell C.R."/>
            <person name="Ying K."/>
            <person name="Li Y."/>
            <person name="Lu T."/>
            <person name="Huang Y."/>
            <person name="Zhao Q."/>
            <person name="Feng Q."/>
            <person name="Zhang L."/>
            <person name="Zhu J."/>
            <person name="Weng Q."/>
            <person name="Mu J."/>
            <person name="Lu Y."/>
            <person name="Fan D."/>
            <person name="Liu Y."/>
            <person name="Guan J."/>
            <person name="Zhang Y."/>
            <person name="Yu S."/>
            <person name="Liu X."/>
            <person name="Zhang Y."/>
            <person name="Hong G."/>
            <person name="Han B."/>
            <person name="Choisne N."/>
            <person name="Demange N."/>
            <person name="Orjeda G."/>
            <person name="Samain S."/>
            <person name="Cattolico L."/>
            <person name="Pelletier E."/>
            <person name="Couloux A."/>
            <person name="Segurens B."/>
            <person name="Wincker P."/>
            <person name="D'Hont A."/>
            <person name="Scarpelli C."/>
            <person name="Weissenbach J."/>
            <person name="Salanoubat M."/>
            <person name="Quetier F."/>
            <person name="Yu Y."/>
            <person name="Kim H.R."/>
            <person name="Rambo T."/>
            <person name="Currie J."/>
            <person name="Collura K."/>
            <person name="Luo M."/>
            <person name="Yang T."/>
            <person name="Ammiraju J.S.S."/>
            <person name="Engler F."/>
            <person name="Soderlund C."/>
            <person name="Wing R.A."/>
            <person name="Palmer L.E."/>
            <person name="de la Bastide M."/>
            <person name="Spiegel L."/>
            <person name="Nascimento L."/>
            <person name="Zutavern T."/>
            <person name="O'Shaughnessy A."/>
            <person name="Dike S."/>
            <person name="Dedhia N."/>
            <person name="Preston R."/>
            <person name="Balija V."/>
            <person name="McCombie W.R."/>
            <person name="Chow T."/>
            <person name="Chen H."/>
            <person name="Chung M."/>
            <person name="Chen C."/>
            <person name="Shaw J."/>
            <person name="Wu H."/>
            <person name="Hsiao K."/>
            <person name="Chao Y."/>
            <person name="Chu M."/>
            <person name="Cheng C."/>
            <person name="Hour A."/>
            <person name="Lee P."/>
            <person name="Lin S."/>
            <person name="Lin Y."/>
            <person name="Liou J."/>
            <person name="Liu S."/>
            <person name="Hsing Y."/>
            <person name="Raghuvanshi S."/>
            <person name="Mohanty A."/>
            <person name="Bharti A.K."/>
            <person name="Gaur A."/>
            <person name="Gupta V."/>
            <person name="Kumar D."/>
            <person name="Ravi V."/>
            <person name="Vij S."/>
            <person name="Kapur A."/>
            <person name="Khurana P."/>
            <person name="Khurana P."/>
            <person name="Khurana J.P."/>
            <person name="Tyagi A.K."/>
            <person name="Gaikwad K."/>
            <person name="Singh A."/>
            <person name="Dalal V."/>
            <person name="Srivastava S."/>
            <person name="Dixit A."/>
            <person name="Pal A.K."/>
            <person name="Ghazi I.A."/>
            <person name="Yadav M."/>
            <person name="Pandit A."/>
            <person name="Bhargava A."/>
            <person name="Sureshbabu K."/>
            <person name="Batra K."/>
            <person name="Sharma T.R."/>
            <person name="Mohapatra T."/>
            <person name="Singh N.K."/>
            <person name="Messing J."/>
            <person name="Nelson A.B."/>
            <person name="Fuks G."/>
            <person name="Kavchok S."/>
            <person name="Keizer G."/>
            <person name="Linton E."/>
            <person name="Llaca V."/>
            <person name="Song R."/>
            <person name="Tanyolac B."/>
            <person name="Young S."/>
            <person name="Ho-Il K."/>
            <person name="Hahn J.H."/>
            <person name="Sangsakoo G."/>
            <person name="Vanavichit A."/>
            <person name="de Mattos Luiz.A.T."/>
            <person name="Zimmer P.D."/>
            <person name="Malone G."/>
            <person name="Dellagostin O."/>
            <person name="de Oliveira A.C."/>
            <person name="Bevan M."/>
            <person name="Bancroft I."/>
            <person name="Minx P."/>
            <person name="Cordum H."/>
            <person name="Wilson R."/>
            <person name="Cheng Z."/>
            <person name="Jin W."/>
            <person name="Jiang J."/>
            <person name="Leong S.A."/>
            <person name="Iwama H."/>
            <person name="Gojobori T."/>
            <person name="Itoh T."/>
            <person name="Niimura Y."/>
            <person name="Fujii Y."/>
            <person name="Habara T."/>
            <person name="Sakai H."/>
            <person name="Sato Y."/>
            <person name="Wilson G."/>
            <person name="Kumar K."/>
            <person name="McCouch S."/>
            <person name="Juretic N."/>
            <person name="Hoen D."/>
            <person name="Wright S."/>
            <person name="Bruskiewich R."/>
            <person name="Bureau T."/>
            <person name="Miyao A."/>
            <person name="Hirochika H."/>
            <person name="Nishikawa T."/>
            <person name="Kadowaki K."/>
            <person name="Sugiura M."/>
            <person name="Burr B."/>
            <person name="Sasaki T."/>
        </authorList>
    </citation>
    <scope>NUCLEOTIDE SEQUENCE [LARGE SCALE GENOMIC DNA]</scope>
    <source>
        <strain evidence="3">cv. Nipponbare</strain>
    </source>
</reference>
<proteinExistence type="predicted"/>
<gene>
    <name evidence="2" type="ordered locus">Os03g0386600</name>
    <name evidence="2" type="ORF">OSNPB_030386600</name>
</gene>
<reference evidence="2 3" key="3">
    <citation type="journal article" date="2013" name="Rice">
        <title>Improvement of the Oryza sativa Nipponbare reference genome using next generation sequence and optical map data.</title>
        <authorList>
            <person name="Kawahara Y."/>
            <person name="de la Bastide M."/>
            <person name="Hamilton J.P."/>
            <person name="Kanamori H."/>
            <person name="McCombie W.R."/>
            <person name="Ouyang S."/>
            <person name="Schwartz D.C."/>
            <person name="Tanaka T."/>
            <person name="Wu J."/>
            <person name="Zhou S."/>
            <person name="Childs K.L."/>
            <person name="Davidson R.M."/>
            <person name="Lin H."/>
            <person name="Quesada-Ocampo L."/>
            <person name="Vaillancourt B."/>
            <person name="Sakai H."/>
            <person name="Lee S.S."/>
            <person name="Kim J."/>
            <person name="Numa H."/>
            <person name="Itoh T."/>
            <person name="Buell C.R."/>
            <person name="Matsumoto T."/>
        </authorList>
    </citation>
    <scope>NUCLEOTIDE SEQUENCE [LARGE SCALE GENOMIC DNA]</scope>
    <source>
        <strain evidence="3">cv. Nipponbare</strain>
    </source>
</reference>
<dbReference type="ExpressionAtlas" id="A0A0P0VY67">
    <property type="expression patterns" value="baseline and differential"/>
</dbReference>
<dbReference type="EMBL" id="AP014959">
    <property type="protein sequence ID" value="BAS84480.1"/>
    <property type="molecule type" value="Genomic_DNA"/>
</dbReference>